<dbReference type="PANTHER" id="PTHR48098">
    <property type="entry name" value="ENTEROCHELIN ESTERASE-RELATED"/>
    <property type="match status" value="1"/>
</dbReference>
<dbReference type="InterPro" id="IPR029058">
    <property type="entry name" value="AB_hydrolase_fold"/>
</dbReference>
<reference evidence="2 3" key="1">
    <citation type="submission" date="2018-10" db="EMBL/GenBank/DDBJ databases">
        <title>Genomic Encyclopedia of Archaeal and Bacterial Type Strains, Phase II (KMG-II): from individual species to whole genera.</title>
        <authorList>
            <person name="Goeker M."/>
        </authorList>
    </citation>
    <scope>NUCLEOTIDE SEQUENCE [LARGE SCALE GENOMIC DNA]</scope>
    <source>
        <strain evidence="2 3">DSM 19727</strain>
    </source>
</reference>
<dbReference type="InterPro" id="IPR050583">
    <property type="entry name" value="Mycobacterial_A85_antigen"/>
</dbReference>
<gene>
    <name evidence="2" type="ORF">BC961_2639</name>
</gene>
<dbReference type="Proteomes" id="UP000280368">
    <property type="component" value="Unassembled WGS sequence"/>
</dbReference>
<accession>A0A3M0A211</accession>
<dbReference type="AlphaFoldDB" id="A0A3M0A211"/>
<evidence type="ECO:0000256" key="1">
    <source>
        <dbReference type="SAM" id="SignalP"/>
    </source>
</evidence>
<evidence type="ECO:0000313" key="2">
    <source>
        <dbReference type="EMBL" id="RMA73042.1"/>
    </source>
</evidence>
<comment type="caution">
    <text evidence="2">The sequence shown here is derived from an EMBL/GenBank/DDBJ whole genome shotgun (WGS) entry which is preliminary data.</text>
</comment>
<keyword evidence="1" id="KW-0732">Signal</keyword>
<name>A0A3M0A211_9FLAO</name>
<dbReference type="PANTHER" id="PTHR48098:SF6">
    <property type="entry name" value="FERRI-BACILLIBACTIN ESTERASE BESA"/>
    <property type="match status" value="1"/>
</dbReference>
<organism evidence="2 3">
    <name type="scientific">Flavobacterium weaverense</name>
    <dbReference type="NCBI Taxonomy" id="271156"/>
    <lineage>
        <taxon>Bacteria</taxon>
        <taxon>Pseudomonadati</taxon>
        <taxon>Bacteroidota</taxon>
        <taxon>Flavobacteriia</taxon>
        <taxon>Flavobacteriales</taxon>
        <taxon>Flavobacteriaceae</taxon>
        <taxon>Flavobacterium</taxon>
    </lineage>
</organism>
<sequence>MKFIYCNLLMSILFVSCAISSQKKDWIPSHDEFTIESKQVGEKRNINVWTPPEYKTSANPLPVMYMADGGIIDEDFPHIANTLAELIKSKSIPPMILVGIENTQRRRDLTGFTEVEKDKEIAPIVGGSEKFRAFIQEELFPEINKRYRTTNEKSIIGESLSGLFVFETFLLTPDMFDNYIAFDPSLWWNDHSLVKTAKQHLVNFPKTEKRIWFAASSAEDISTFTKEL</sequence>
<dbReference type="InterPro" id="IPR000801">
    <property type="entry name" value="Esterase-like"/>
</dbReference>
<dbReference type="PROSITE" id="PS51257">
    <property type="entry name" value="PROKAR_LIPOPROTEIN"/>
    <property type="match status" value="1"/>
</dbReference>
<protein>
    <recommendedName>
        <fullName evidence="4">Alpha/beta superfamily hydrolase</fullName>
    </recommendedName>
</protein>
<evidence type="ECO:0000313" key="3">
    <source>
        <dbReference type="Proteomes" id="UP000280368"/>
    </source>
</evidence>
<proteinExistence type="predicted"/>
<dbReference type="Pfam" id="PF00756">
    <property type="entry name" value="Esterase"/>
    <property type="match status" value="1"/>
</dbReference>
<feature type="chain" id="PRO_5017939804" description="Alpha/beta superfamily hydrolase" evidence="1">
    <location>
        <begin position="21"/>
        <end position="228"/>
    </location>
</feature>
<dbReference type="Gene3D" id="3.40.50.1820">
    <property type="entry name" value="alpha/beta hydrolase"/>
    <property type="match status" value="1"/>
</dbReference>
<keyword evidence="3" id="KW-1185">Reference proteome</keyword>
<feature type="signal peptide" evidence="1">
    <location>
        <begin position="1"/>
        <end position="20"/>
    </location>
</feature>
<dbReference type="SUPFAM" id="SSF53474">
    <property type="entry name" value="alpha/beta-Hydrolases"/>
    <property type="match status" value="1"/>
</dbReference>
<dbReference type="RefSeq" id="WP_245980935.1">
    <property type="nucleotide sequence ID" value="NZ_CBCSGA010000010.1"/>
</dbReference>
<evidence type="ECO:0008006" key="4">
    <source>
        <dbReference type="Google" id="ProtNLM"/>
    </source>
</evidence>
<dbReference type="EMBL" id="REFH01000011">
    <property type="protein sequence ID" value="RMA73042.1"/>
    <property type="molecule type" value="Genomic_DNA"/>
</dbReference>